<gene>
    <name evidence="2" type="ORF">ACFPUZ_02915</name>
</gene>
<keyword evidence="3" id="KW-1185">Reference proteome</keyword>
<proteinExistence type="predicted"/>
<dbReference type="Proteomes" id="UP001596244">
    <property type="component" value="Unassembled WGS sequence"/>
</dbReference>
<dbReference type="EMBL" id="JBHSQE010000001">
    <property type="protein sequence ID" value="MFC6145765.1"/>
    <property type="molecule type" value="Genomic_DNA"/>
</dbReference>
<accession>A0ABW1QB12</accession>
<keyword evidence="1" id="KW-0732">Signal</keyword>
<name>A0ABW1QB12_9CORY</name>
<sequence length="83" mass="8456">MFRKSIVAVATTALILGGTTATANAQSAAPYPSSLVPVHPGIVQTVHNLTHLPSDQIHAGLQIAASWAAWNFGSAVLHGGSSL</sequence>
<evidence type="ECO:0000313" key="3">
    <source>
        <dbReference type="Proteomes" id="UP001596244"/>
    </source>
</evidence>
<protein>
    <submittedName>
        <fullName evidence="2">Uncharacterized protein</fullName>
    </submittedName>
</protein>
<feature type="chain" id="PRO_5045810773" evidence="1">
    <location>
        <begin position="26"/>
        <end position="83"/>
    </location>
</feature>
<feature type="signal peptide" evidence="1">
    <location>
        <begin position="1"/>
        <end position="25"/>
    </location>
</feature>
<organism evidence="2 3">
    <name type="scientific">Corynebacterium nasicanis</name>
    <dbReference type="NCBI Taxonomy" id="1448267"/>
    <lineage>
        <taxon>Bacteria</taxon>
        <taxon>Bacillati</taxon>
        <taxon>Actinomycetota</taxon>
        <taxon>Actinomycetes</taxon>
        <taxon>Mycobacteriales</taxon>
        <taxon>Corynebacteriaceae</taxon>
        <taxon>Corynebacterium</taxon>
    </lineage>
</organism>
<evidence type="ECO:0000313" key="2">
    <source>
        <dbReference type="EMBL" id="MFC6145765.1"/>
    </source>
</evidence>
<reference evidence="3" key="1">
    <citation type="journal article" date="2019" name="Int. J. Syst. Evol. Microbiol.">
        <title>The Global Catalogue of Microorganisms (GCM) 10K type strain sequencing project: providing services to taxonomists for standard genome sequencing and annotation.</title>
        <authorList>
            <consortium name="The Broad Institute Genomics Platform"/>
            <consortium name="The Broad Institute Genome Sequencing Center for Infectious Disease"/>
            <person name="Wu L."/>
            <person name="Ma J."/>
        </authorList>
    </citation>
    <scope>NUCLEOTIDE SEQUENCE [LARGE SCALE GENOMIC DNA]</scope>
    <source>
        <strain evidence="3">CCUG 51943</strain>
    </source>
</reference>
<evidence type="ECO:0000256" key="1">
    <source>
        <dbReference type="SAM" id="SignalP"/>
    </source>
</evidence>
<comment type="caution">
    <text evidence="2">The sequence shown here is derived from an EMBL/GenBank/DDBJ whole genome shotgun (WGS) entry which is preliminary data.</text>
</comment>
<dbReference type="RefSeq" id="WP_376999702.1">
    <property type="nucleotide sequence ID" value="NZ_JBHSQE010000001.1"/>
</dbReference>